<dbReference type="InterPro" id="IPR002350">
    <property type="entry name" value="Kazal_dom"/>
</dbReference>
<dbReference type="Proteomes" id="UP000694388">
    <property type="component" value="Unplaced"/>
</dbReference>
<reference evidence="7" key="2">
    <citation type="submission" date="2025-09" db="UniProtKB">
        <authorList>
            <consortium name="Ensembl"/>
        </authorList>
    </citation>
    <scope>IDENTIFICATION</scope>
</reference>
<dbReference type="Gene3D" id="3.90.290.10">
    <property type="entry name" value="TGF-beta binding (TB) domain"/>
    <property type="match status" value="1"/>
</dbReference>
<dbReference type="SMART" id="SM00280">
    <property type="entry name" value="KAZAL"/>
    <property type="match status" value="3"/>
</dbReference>
<keyword evidence="3" id="KW-1015">Disulfide bond</keyword>
<protein>
    <submittedName>
        <fullName evidence="7">Follistatin</fullName>
    </submittedName>
</protein>
<dbReference type="Ensembl" id="ENSEBUT00000015687.1">
    <property type="protein sequence ID" value="ENSEBUP00000015110.1"/>
    <property type="gene ID" value="ENSEBUG00000009525.1"/>
</dbReference>
<feature type="domain" description="Kazal-like" evidence="6">
    <location>
        <begin position="130"/>
        <end position="178"/>
    </location>
</feature>
<feature type="chain" id="PRO_5034475340" evidence="5">
    <location>
        <begin position="43"/>
        <end position="362"/>
    </location>
</feature>
<sequence length="362" mass="39800">MRCSQHLHHHAHHCLARRAARATALLWALLLAHHLSHQQVQAGNCWLQQTKSGRCKDLLMTGVSQEECCRGGRVGSAFTQDEVSPATLFRWMAFSGGAPDCKACKETCENVDCGPGKQCRMSRRNKPRCVCAPECANTSRGPVCGTDGKTYRDECALLRARCRGMAGLEHQYSGKCQRSCKDVACRGGTFCVLDQNSNAHCVLCNLRPCAEPLSIEQNICGKNGVTYASVCHLRRATCLHGRSIGMAYKGPCSHEWSKSCEDIICGVGKKCLWDSEMKTHHCSRCNDICRETALAEPVCGTDNVTYRNPCDLSSSACSRGVYLEIKHGGDCSDISNEELEEGAELEVNTFPKPQYTTGRLRT</sequence>
<dbReference type="Pfam" id="PF21333">
    <property type="entry name" value="FST_N"/>
    <property type="match status" value="1"/>
</dbReference>
<keyword evidence="1 5" id="KW-0732">Signal</keyword>
<feature type="signal peptide" evidence="5">
    <location>
        <begin position="1"/>
        <end position="42"/>
    </location>
</feature>
<dbReference type="SUPFAM" id="SSF57581">
    <property type="entry name" value="TB module/8-cys domain"/>
    <property type="match status" value="1"/>
</dbReference>
<name>A0A8C4QGF9_EPTBU</name>
<dbReference type="InterPro" id="IPR036058">
    <property type="entry name" value="Kazal_dom_sf"/>
</dbReference>
<evidence type="ECO:0000313" key="7">
    <source>
        <dbReference type="Ensembl" id="ENSEBUP00000015110.1"/>
    </source>
</evidence>
<organism evidence="7 8">
    <name type="scientific">Eptatretus burgeri</name>
    <name type="common">Inshore hagfish</name>
    <dbReference type="NCBI Taxonomy" id="7764"/>
    <lineage>
        <taxon>Eukaryota</taxon>
        <taxon>Metazoa</taxon>
        <taxon>Chordata</taxon>
        <taxon>Craniata</taxon>
        <taxon>Vertebrata</taxon>
        <taxon>Cyclostomata</taxon>
        <taxon>Myxini</taxon>
        <taxon>Myxiniformes</taxon>
        <taxon>Myxinidae</taxon>
        <taxon>Eptatretinae</taxon>
        <taxon>Eptatretus</taxon>
    </lineage>
</organism>
<dbReference type="Pfam" id="PF09289">
    <property type="entry name" value="FOLN"/>
    <property type="match status" value="1"/>
</dbReference>
<keyword evidence="8" id="KW-1185">Reference proteome</keyword>
<dbReference type="AlphaFoldDB" id="A0A8C4QGF9"/>
<evidence type="ECO:0000313" key="8">
    <source>
        <dbReference type="Proteomes" id="UP000694388"/>
    </source>
</evidence>
<evidence type="ECO:0000256" key="5">
    <source>
        <dbReference type="SAM" id="SignalP"/>
    </source>
</evidence>
<accession>A0A8C4QGF9</accession>
<dbReference type="FunFam" id="3.90.290.10:FF:000013">
    <property type="entry name" value="Follistatin a"/>
    <property type="match status" value="1"/>
</dbReference>
<dbReference type="GO" id="GO:0005509">
    <property type="term" value="F:calcium ion binding"/>
    <property type="evidence" value="ECO:0007669"/>
    <property type="project" value="TreeGrafter"/>
</dbReference>
<dbReference type="InterPro" id="IPR003645">
    <property type="entry name" value="Fol_N"/>
</dbReference>
<keyword evidence="4" id="KW-0325">Glycoprotein</keyword>
<keyword evidence="2" id="KW-0677">Repeat</keyword>
<evidence type="ECO:0000256" key="3">
    <source>
        <dbReference type="ARBA" id="ARBA00023157"/>
    </source>
</evidence>
<dbReference type="CDD" id="cd00104">
    <property type="entry name" value="KAZAL_FS"/>
    <property type="match status" value="2"/>
</dbReference>
<dbReference type="InterPro" id="IPR015369">
    <property type="entry name" value="Follistatin/Osteonectin_EGF"/>
</dbReference>
<evidence type="ECO:0000256" key="2">
    <source>
        <dbReference type="ARBA" id="ARBA00022737"/>
    </source>
</evidence>
<proteinExistence type="predicted"/>
<reference evidence="7" key="1">
    <citation type="submission" date="2025-08" db="UniProtKB">
        <authorList>
            <consortium name="Ensembl"/>
        </authorList>
    </citation>
    <scope>IDENTIFICATION</scope>
</reference>
<dbReference type="InterPro" id="IPR036773">
    <property type="entry name" value="TB_dom_sf"/>
</dbReference>
<dbReference type="SMART" id="SM00274">
    <property type="entry name" value="FOLN"/>
    <property type="match status" value="3"/>
</dbReference>
<dbReference type="FunFam" id="3.30.60.30:FF:000024">
    <property type="entry name" value="Transmembrane agrin"/>
    <property type="match status" value="1"/>
</dbReference>
<evidence type="ECO:0000256" key="1">
    <source>
        <dbReference type="ARBA" id="ARBA00022729"/>
    </source>
</evidence>
<dbReference type="GO" id="GO:0050840">
    <property type="term" value="F:extracellular matrix binding"/>
    <property type="evidence" value="ECO:0007669"/>
    <property type="project" value="TreeGrafter"/>
</dbReference>
<feature type="domain" description="Kazal-like" evidence="6">
    <location>
        <begin position="202"/>
        <end position="254"/>
    </location>
</feature>
<evidence type="ECO:0000259" key="6">
    <source>
        <dbReference type="PROSITE" id="PS51465"/>
    </source>
</evidence>
<dbReference type="PANTHER" id="PTHR13866:SF29">
    <property type="entry name" value="FOLLISTATIN"/>
    <property type="match status" value="1"/>
</dbReference>
<dbReference type="Gene3D" id="3.30.60.30">
    <property type="match status" value="3"/>
</dbReference>
<evidence type="ECO:0000256" key="4">
    <source>
        <dbReference type="ARBA" id="ARBA00023180"/>
    </source>
</evidence>
<dbReference type="SUPFAM" id="SSF100895">
    <property type="entry name" value="Kazal-type serine protease inhibitors"/>
    <property type="match status" value="3"/>
</dbReference>
<dbReference type="GO" id="GO:0005518">
    <property type="term" value="F:collagen binding"/>
    <property type="evidence" value="ECO:0007669"/>
    <property type="project" value="TreeGrafter"/>
</dbReference>
<dbReference type="GO" id="GO:0005615">
    <property type="term" value="C:extracellular space"/>
    <property type="evidence" value="ECO:0007669"/>
    <property type="project" value="TreeGrafter"/>
</dbReference>
<dbReference type="GeneTree" id="ENSGT00940000157072"/>
<dbReference type="PROSITE" id="PS51465">
    <property type="entry name" value="KAZAL_2"/>
    <property type="match status" value="3"/>
</dbReference>
<feature type="domain" description="Kazal-like" evidence="6">
    <location>
        <begin position="283"/>
        <end position="333"/>
    </location>
</feature>
<dbReference type="PANTHER" id="PTHR13866">
    <property type="entry name" value="SPARC OSTEONECTIN"/>
    <property type="match status" value="1"/>
</dbReference>
<dbReference type="Pfam" id="PF07648">
    <property type="entry name" value="Kazal_2"/>
    <property type="match status" value="3"/>
</dbReference>